<dbReference type="GO" id="GO:0019878">
    <property type="term" value="P:lysine biosynthetic process via aminoadipic acid"/>
    <property type="evidence" value="ECO:0007669"/>
    <property type="project" value="TreeGrafter"/>
</dbReference>
<keyword evidence="6" id="KW-1185">Reference proteome</keyword>
<protein>
    <submittedName>
        <fullName evidence="5">4'-phosphopantetheinyl transferase</fullName>
    </submittedName>
</protein>
<dbReference type="PANTHER" id="PTHR12215:SF10">
    <property type="entry name" value="L-AMINOADIPATE-SEMIALDEHYDE DEHYDROGENASE-PHOSPHOPANTETHEINYL TRANSFERASE"/>
    <property type="match status" value="1"/>
</dbReference>
<dbReference type="InterPro" id="IPR050559">
    <property type="entry name" value="P-Pant_transferase_sf"/>
</dbReference>
<evidence type="ECO:0000313" key="5">
    <source>
        <dbReference type="EMBL" id="SDI78423.1"/>
    </source>
</evidence>
<evidence type="ECO:0000259" key="4">
    <source>
        <dbReference type="Pfam" id="PF22624"/>
    </source>
</evidence>
<proteinExistence type="inferred from homology"/>
<dbReference type="Proteomes" id="UP000198869">
    <property type="component" value="Unassembled WGS sequence"/>
</dbReference>
<dbReference type="GO" id="GO:0005829">
    <property type="term" value="C:cytosol"/>
    <property type="evidence" value="ECO:0007669"/>
    <property type="project" value="TreeGrafter"/>
</dbReference>
<dbReference type="InterPro" id="IPR055066">
    <property type="entry name" value="AASDHPPT_N"/>
</dbReference>
<dbReference type="InterPro" id="IPR037143">
    <property type="entry name" value="4-PPantetheinyl_Trfase_dom_sf"/>
</dbReference>
<dbReference type="InterPro" id="IPR008278">
    <property type="entry name" value="4-PPantetheinyl_Trfase_dom"/>
</dbReference>
<evidence type="ECO:0000259" key="3">
    <source>
        <dbReference type="Pfam" id="PF01648"/>
    </source>
</evidence>
<dbReference type="SUPFAM" id="SSF56214">
    <property type="entry name" value="4'-phosphopantetheinyl transferase"/>
    <property type="match status" value="2"/>
</dbReference>
<dbReference type="GO" id="GO:0000287">
    <property type="term" value="F:magnesium ion binding"/>
    <property type="evidence" value="ECO:0007669"/>
    <property type="project" value="InterPro"/>
</dbReference>
<sequence length="220" mass="26020">MVILYTYIDKDKHECLLNKYSEIYSEDFDIRILKYRRWQDAQSSMLGRMLLQYGLNKYFGIEYYEIDQTSNHKPFLKNIEVCFNISHAGNLVICGISKSPIGVDIEYIDHKINFDDFKSQMTLKEFHKIQDSEDIIKNFFVYWTEKEAAIKAHGKGLLIPLQSFEIFQNQTIIENEKFYLKEIFIDKEYQCCVASINDLQFQNIQIEKINLNLLCNVSDG</sequence>
<organism evidence="5 6">
    <name type="scientific">Chryseobacterium taeanense</name>
    <dbReference type="NCBI Taxonomy" id="311334"/>
    <lineage>
        <taxon>Bacteria</taxon>
        <taxon>Pseudomonadati</taxon>
        <taxon>Bacteroidota</taxon>
        <taxon>Flavobacteriia</taxon>
        <taxon>Flavobacteriales</taxon>
        <taxon>Weeksellaceae</taxon>
        <taxon>Chryseobacterium group</taxon>
        <taxon>Chryseobacterium</taxon>
    </lineage>
</organism>
<feature type="domain" description="4'-phosphopantetheinyl transferase N-terminal" evidence="4">
    <location>
        <begin position="30"/>
        <end position="93"/>
    </location>
</feature>
<comment type="similarity">
    <text evidence="1">Belongs to the P-Pant transferase superfamily. Gsp/Sfp/HetI/AcpT family.</text>
</comment>
<evidence type="ECO:0000313" key="6">
    <source>
        <dbReference type="Proteomes" id="UP000198869"/>
    </source>
</evidence>
<dbReference type="Pfam" id="PF22624">
    <property type="entry name" value="AASDHPPT_N"/>
    <property type="match status" value="1"/>
</dbReference>
<dbReference type="Gene3D" id="3.90.470.20">
    <property type="entry name" value="4'-phosphopantetheinyl transferase domain"/>
    <property type="match status" value="2"/>
</dbReference>
<dbReference type="PANTHER" id="PTHR12215">
    <property type="entry name" value="PHOSPHOPANTETHEINE TRANSFERASE"/>
    <property type="match status" value="1"/>
</dbReference>
<dbReference type="AlphaFoldDB" id="A0A1G8NE36"/>
<dbReference type="RefSeq" id="WP_089861046.1">
    <property type="nucleotide sequence ID" value="NZ_FNDW01000013.1"/>
</dbReference>
<reference evidence="6" key="1">
    <citation type="submission" date="2016-10" db="EMBL/GenBank/DDBJ databases">
        <authorList>
            <person name="Varghese N."/>
            <person name="Submissions S."/>
        </authorList>
    </citation>
    <scope>NUCLEOTIDE SEQUENCE [LARGE SCALE GENOMIC DNA]</scope>
    <source>
        <strain evidence="6">DSM 17071</strain>
    </source>
</reference>
<dbReference type="Pfam" id="PF01648">
    <property type="entry name" value="ACPS"/>
    <property type="match status" value="1"/>
</dbReference>
<dbReference type="STRING" id="311334.SAMN05421846_113100"/>
<feature type="domain" description="4'-phosphopantetheinyl transferase" evidence="3">
    <location>
        <begin position="100"/>
        <end position="192"/>
    </location>
</feature>
<gene>
    <name evidence="5" type="ORF">SAMN05421846_113100</name>
</gene>
<evidence type="ECO:0000256" key="2">
    <source>
        <dbReference type="ARBA" id="ARBA00022679"/>
    </source>
</evidence>
<dbReference type="EMBL" id="FNDW01000013">
    <property type="protein sequence ID" value="SDI78423.1"/>
    <property type="molecule type" value="Genomic_DNA"/>
</dbReference>
<dbReference type="OrthoDB" id="9808281at2"/>
<name>A0A1G8NE36_9FLAO</name>
<keyword evidence="2 5" id="KW-0808">Transferase</keyword>
<evidence type="ECO:0000256" key="1">
    <source>
        <dbReference type="ARBA" id="ARBA00010990"/>
    </source>
</evidence>
<dbReference type="GO" id="GO:0008897">
    <property type="term" value="F:holo-[acyl-carrier-protein] synthase activity"/>
    <property type="evidence" value="ECO:0007669"/>
    <property type="project" value="InterPro"/>
</dbReference>
<accession>A0A1G8NE36</accession>